<keyword evidence="5" id="KW-0551">Lipid droplet</keyword>
<evidence type="ECO:0000256" key="1">
    <source>
        <dbReference type="ARBA" id="ARBA00002582"/>
    </source>
</evidence>
<gene>
    <name evidence="10" type="ORF">HPP92_027077</name>
</gene>
<reference evidence="10 11" key="1">
    <citation type="journal article" date="2020" name="Nat. Food">
        <title>A phased Vanilla planifolia genome enables genetic improvement of flavour and production.</title>
        <authorList>
            <person name="Hasing T."/>
            <person name="Tang H."/>
            <person name="Brym M."/>
            <person name="Khazi F."/>
            <person name="Huang T."/>
            <person name="Chambers A.H."/>
        </authorList>
    </citation>
    <scope>NUCLEOTIDE SEQUENCE [LARGE SCALE GENOMIC DNA]</scope>
    <source>
        <tissue evidence="10">Leaf</tissue>
    </source>
</reference>
<dbReference type="GO" id="GO:0048608">
    <property type="term" value="P:reproductive structure development"/>
    <property type="evidence" value="ECO:0007669"/>
    <property type="project" value="UniProtKB-ARBA"/>
</dbReference>
<comment type="function">
    <text evidence="1">May have a structural role to stabilize the lipid body during desiccation of the seed by preventing coalescence of the oil. Probably interacts with both lipid and phospholipid moieties of lipid bodies. May also provide recognition signals for specific lipase anchorage in lipolysis during seedling growth.</text>
</comment>
<dbReference type="EMBL" id="JADCNM010000159">
    <property type="protein sequence ID" value="KAG0449860.1"/>
    <property type="molecule type" value="Genomic_DNA"/>
</dbReference>
<evidence type="ECO:0000256" key="8">
    <source>
        <dbReference type="ARBA" id="ARBA00023136"/>
    </source>
</evidence>
<dbReference type="InterPro" id="IPR000136">
    <property type="entry name" value="Oleosin"/>
</dbReference>
<organism evidence="10 11">
    <name type="scientific">Vanilla planifolia</name>
    <name type="common">Vanilla</name>
    <dbReference type="NCBI Taxonomy" id="51239"/>
    <lineage>
        <taxon>Eukaryota</taxon>
        <taxon>Viridiplantae</taxon>
        <taxon>Streptophyta</taxon>
        <taxon>Embryophyta</taxon>
        <taxon>Tracheophyta</taxon>
        <taxon>Spermatophyta</taxon>
        <taxon>Magnoliopsida</taxon>
        <taxon>Liliopsida</taxon>
        <taxon>Asparagales</taxon>
        <taxon>Orchidaceae</taxon>
        <taxon>Vanilloideae</taxon>
        <taxon>Vanilleae</taxon>
        <taxon>Vanilla</taxon>
    </lineage>
</organism>
<dbReference type="GO" id="GO:0012511">
    <property type="term" value="C:monolayer-surrounded lipid storage body"/>
    <property type="evidence" value="ECO:0007669"/>
    <property type="project" value="InterPro"/>
</dbReference>
<protein>
    <recommendedName>
        <fullName evidence="12">Oleosin</fullName>
    </recommendedName>
</protein>
<accession>A0A835U6N8</accession>
<evidence type="ECO:0000256" key="3">
    <source>
        <dbReference type="ARBA" id="ARBA00004502"/>
    </source>
</evidence>
<proteinExistence type="inferred from homology"/>
<evidence type="ECO:0000313" key="10">
    <source>
        <dbReference type="EMBL" id="KAG0449860.1"/>
    </source>
</evidence>
<keyword evidence="6 9" id="KW-0812">Transmembrane</keyword>
<comment type="similarity">
    <text evidence="4">Belongs to the oleosin family.</text>
</comment>
<evidence type="ECO:0008006" key="12">
    <source>
        <dbReference type="Google" id="ProtNLM"/>
    </source>
</evidence>
<sequence>MPDDKREERQQQKPMMPQFLKTVMAATAGGSMLLMSGMILAGTVLSLTAATPLLVIFSPVLVPATIAVALIGCGFLVSGGFGLAALTVVLWVYKHFTVKHPAGADQVDKGGAMLAAKGGDIKE</sequence>
<dbReference type="GO" id="GO:0019915">
    <property type="term" value="P:lipid storage"/>
    <property type="evidence" value="ECO:0007669"/>
    <property type="project" value="TreeGrafter"/>
</dbReference>
<evidence type="ECO:0000256" key="6">
    <source>
        <dbReference type="ARBA" id="ARBA00022692"/>
    </source>
</evidence>
<dbReference type="Proteomes" id="UP000639772">
    <property type="component" value="Unassembled WGS sequence"/>
</dbReference>
<dbReference type="PANTHER" id="PTHR33203">
    <property type="entry name" value="OLEOSIN"/>
    <property type="match status" value="1"/>
</dbReference>
<name>A0A835U6N8_VANPL</name>
<dbReference type="GO" id="GO:0016020">
    <property type="term" value="C:membrane"/>
    <property type="evidence" value="ECO:0007669"/>
    <property type="project" value="UniProtKB-SubCell"/>
</dbReference>
<evidence type="ECO:0000256" key="7">
    <source>
        <dbReference type="ARBA" id="ARBA00022989"/>
    </source>
</evidence>
<feature type="transmembrane region" description="Helical" evidence="9">
    <location>
        <begin position="20"/>
        <end position="40"/>
    </location>
</feature>
<evidence type="ECO:0000313" key="11">
    <source>
        <dbReference type="Proteomes" id="UP000639772"/>
    </source>
</evidence>
<dbReference type="AlphaFoldDB" id="A0A835U6N8"/>
<dbReference type="Pfam" id="PF01277">
    <property type="entry name" value="Oleosin"/>
    <property type="match status" value="1"/>
</dbReference>
<keyword evidence="7 9" id="KW-1133">Transmembrane helix</keyword>
<dbReference type="GO" id="GO:0009791">
    <property type="term" value="P:post-embryonic development"/>
    <property type="evidence" value="ECO:0007669"/>
    <property type="project" value="UniProtKB-ARBA"/>
</dbReference>
<evidence type="ECO:0000256" key="5">
    <source>
        <dbReference type="ARBA" id="ARBA00022677"/>
    </source>
</evidence>
<feature type="transmembrane region" description="Helical" evidence="9">
    <location>
        <begin position="60"/>
        <end position="93"/>
    </location>
</feature>
<evidence type="ECO:0000256" key="2">
    <source>
        <dbReference type="ARBA" id="ARBA00004141"/>
    </source>
</evidence>
<dbReference type="OrthoDB" id="690239at2759"/>
<dbReference type="PANTHER" id="PTHR33203:SF25">
    <property type="entry name" value="OLEOSIN 18.5 KDA"/>
    <property type="match status" value="1"/>
</dbReference>
<evidence type="ECO:0000256" key="9">
    <source>
        <dbReference type="SAM" id="Phobius"/>
    </source>
</evidence>
<evidence type="ECO:0000256" key="4">
    <source>
        <dbReference type="ARBA" id="ARBA00010858"/>
    </source>
</evidence>
<comment type="subcellular location">
    <subcellularLocation>
        <location evidence="3">Lipid droplet</location>
    </subcellularLocation>
    <subcellularLocation>
        <location evidence="2">Membrane</location>
        <topology evidence="2">Multi-pass membrane protein</topology>
    </subcellularLocation>
</comment>
<comment type="caution">
    <text evidence="10">The sequence shown here is derived from an EMBL/GenBank/DDBJ whole genome shotgun (WGS) entry which is preliminary data.</text>
</comment>
<keyword evidence="8 9" id="KW-0472">Membrane</keyword>